<keyword evidence="1" id="KW-0489">Methyltransferase</keyword>
<dbReference type="GO" id="GO:0008168">
    <property type="term" value="F:methyltransferase activity"/>
    <property type="evidence" value="ECO:0007669"/>
    <property type="project" value="UniProtKB-KW"/>
</dbReference>
<sequence>MQPKLQRRVQRYGWDKASVHYDRYWARQIEPSQALLLEMAQLRPGDRVVDIACGTGLVTWPAAEAVGPDGLVVATDISDRMVELVNDEAERRGLGQVRGARMGAEELELDDDSFDATLNALGLMYVPDPVRALNEMRRVLRPGGRAAAAVWGRRDRCGWAEIFPIVDCRVETEVCPLFFQLGTGDALEYAFEAAGFDRITSRRISSSLHYEDEEEALGAAFVGGPVAMAYARFDDATREEAHAEYLESIEPYRNGSGYRIPGEFVVTLGFNEPASTPEDR</sequence>
<dbReference type="SUPFAM" id="SSF53335">
    <property type="entry name" value="S-adenosyl-L-methionine-dependent methyltransferases"/>
    <property type="match status" value="1"/>
</dbReference>
<evidence type="ECO:0000313" key="1">
    <source>
        <dbReference type="EMBL" id="NIR75060.1"/>
    </source>
</evidence>
<protein>
    <submittedName>
        <fullName evidence="1">Methyltransferase domain-containing protein</fullName>
    </submittedName>
</protein>
<dbReference type="PANTHER" id="PTHR43591:SF24">
    <property type="entry name" value="2-METHOXY-6-POLYPRENYL-1,4-BENZOQUINOL METHYLASE, MITOCHONDRIAL"/>
    <property type="match status" value="1"/>
</dbReference>
<dbReference type="Proteomes" id="UP000702544">
    <property type="component" value="Unassembled WGS sequence"/>
</dbReference>
<keyword evidence="1" id="KW-0808">Transferase</keyword>
<dbReference type="PANTHER" id="PTHR43591">
    <property type="entry name" value="METHYLTRANSFERASE"/>
    <property type="match status" value="1"/>
</dbReference>
<accession>A0AAE5CC02</accession>
<proteinExistence type="predicted"/>
<dbReference type="EMBL" id="JAACAK010000062">
    <property type="protein sequence ID" value="NIR75060.1"/>
    <property type="molecule type" value="Genomic_DNA"/>
</dbReference>
<organism evidence="1 2">
    <name type="scientific">Candidatus Kutchimonas denitrificans</name>
    <dbReference type="NCBI Taxonomy" id="3056748"/>
    <lineage>
        <taxon>Bacteria</taxon>
        <taxon>Pseudomonadati</taxon>
        <taxon>Gemmatimonadota</taxon>
        <taxon>Gemmatimonadia</taxon>
        <taxon>Candidatus Palauibacterales</taxon>
        <taxon>Candidatus Palauibacteraceae</taxon>
        <taxon>Candidatus Kutchimonas</taxon>
    </lineage>
</organism>
<dbReference type="InterPro" id="IPR029063">
    <property type="entry name" value="SAM-dependent_MTases_sf"/>
</dbReference>
<dbReference type="GO" id="GO:0032259">
    <property type="term" value="P:methylation"/>
    <property type="evidence" value="ECO:0007669"/>
    <property type="project" value="UniProtKB-KW"/>
</dbReference>
<evidence type="ECO:0000313" key="2">
    <source>
        <dbReference type="Proteomes" id="UP000702544"/>
    </source>
</evidence>
<dbReference type="CDD" id="cd02440">
    <property type="entry name" value="AdoMet_MTases"/>
    <property type="match status" value="1"/>
</dbReference>
<name>A0AAE5CC02_9BACT</name>
<gene>
    <name evidence="1" type="ORF">GWO12_08110</name>
</gene>
<comment type="caution">
    <text evidence="1">The sequence shown here is derived from an EMBL/GenBank/DDBJ whole genome shotgun (WGS) entry which is preliminary data.</text>
</comment>
<reference evidence="1 2" key="1">
    <citation type="submission" date="2020-01" db="EMBL/GenBank/DDBJ databases">
        <title>Genomes assembled from Gulf of Kutch pelagic sediment metagenomes.</title>
        <authorList>
            <person name="Chandrashekar M."/>
            <person name="Mahajan M.S."/>
            <person name="Dave K.J."/>
            <person name="Vatsa P."/>
            <person name="Nathani N.M."/>
        </authorList>
    </citation>
    <scope>NUCLEOTIDE SEQUENCE [LARGE SCALE GENOMIC DNA]</scope>
    <source>
        <strain evidence="1">KS3-K002</strain>
    </source>
</reference>
<dbReference type="AlphaFoldDB" id="A0AAE5CC02"/>
<dbReference type="Gene3D" id="3.40.50.150">
    <property type="entry name" value="Vaccinia Virus protein VP39"/>
    <property type="match status" value="1"/>
</dbReference>
<dbReference type="Pfam" id="PF01209">
    <property type="entry name" value="Ubie_methyltran"/>
    <property type="match status" value="1"/>
</dbReference>